<sequence>MQSQKDTSAQDAESTAIAVLAWLAGEPELLSRFLALTGVDPSAVRAAATNRGFLAGLVDFLMGHEPTLMAFCEATGTKPEQVVRAHASLGGPQDGGW</sequence>
<gene>
    <name evidence="1" type="ORF">ACFQ33_04080</name>
</gene>
<name>A0ABW3YUS4_MYCRA</name>
<organism evidence="1 2">
    <name type="scientific">Mycoplana ramosa</name>
    <name type="common">Mycoplana bullata</name>
    <dbReference type="NCBI Taxonomy" id="40837"/>
    <lineage>
        <taxon>Bacteria</taxon>
        <taxon>Pseudomonadati</taxon>
        <taxon>Pseudomonadota</taxon>
        <taxon>Alphaproteobacteria</taxon>
        <taxon>Hyphomicrobiales</taxon>
        <taxon>Rhizobiaceae</taxon>
        <taxon>Mycoplana</taxon>
    </lineage>
</organism>
<keyword evidence="2" id="KW-1185">Reference proteome</keyword>
<dbReference type="EMBL" id="JBHTNF010000001">
    <property type="protein sequence ID" value="MFD1327068.1"/>
    <property type="molecule type" value="Genomic_DNA"/>
</dbReference>
<comment type="caution">
    <text evidence="1">The sequence shown here is derived from an EMBL/GenBank/DDBJ whole genome shotgun (WGS) entry which is preliminary data.</text>
</comment>
<proteinExistence type="predicted"/>
<evidence type="ECO:0000313" key="2">
    <source>
        <dbReference type="Proteomes" id="UP001597173"/>
    </source>
</evidence>
<dbReference type="Pfam" id="PF12096">
    <property type="entry name" value="DUF3572"/>
    <property type="match status" value="1"/>
</dbReference>
<reference evidence="2" key="1">
    <citation type="journal article" date="2019" name="Int. J. Syst. Evol. Microbiol.">
        <title>The Global Catalogue of Microorganisms (GCM) 10K type strain sequencing project: providing services to taxonomists for standard genome sequencing and annotation.</title>
        <authorList>
            <consortium name="The Broad Institute Genomics Platform"/>
            <consortium name="The Broad Institute Genome Sequencing Center for Infectious Disease"/>
            <person name="Wu L."/>
            <person name="Ma J."/>
        </authorList>
    </citation>
    <scope>NUCLEOTIDE SEQUENCE [LARGE SCALE GENOMIC DNA]</scope>
    <source>
        <strain evidence="2">CCUG 55609</strain>
    </source>
</reference>
<evidence type="ECO:0000313" key="1">
    <source>
        <dbReference type="EMBL" id="MFD1327068.1"/>
    </source>
</evidence>
<accession>A0ABW3YUS4</accession>
<protein>
    <submittedName>
        <fullName evidence="1">DUF3572 domain-containing protein</fullName>
    </submittedName>
</protein>
<dbReference type="Proteomes" id="UP001597173">
    <property type="component" value="Unassembled WGS sequence"/>
</dbReference>
<dbReference type="InterPro" id="IPR021955">
    <property type="entry name" value="DUF3572"/>
</dbReference>
<dbReference type="RefSeq" id="WP_374837135.1">
    <property type="nucleotide sequence ID" value="NZ_JBHEEW010000004.1"/>
</dbReference>